<organism evidence="3 4">
    <name type="scientific">Secundilactobacillus oryzae JCM 18671</name>
    <dbReference type="NCBI Taxonomy" id="1291743"/>
    <lineage>
        <taxon>Bacteria</taxon>
        <taxon>Bacillati</taxon>
        <taxon>Bacillota</taxon>
        <taxon>Bacilli</taxon>
        <taxon>Lactobacillales</taxon>
        <taxon>Lactobacillaceae</taxon>
        <taxon>Secundilactobacillus</taxon>
    </lineage>
</organism>
<dbReference type="AlphaFoldDB" id="A0A081BKF1"/>
<evidence type="ECO:0000256" key="1">
    <source>
        <dbReference type="SAM" id="Phobius"/>
    </source>
</evidence>
<dbReference type="RefSeq" id="WP_034529216.1">
    <property type="nucleotide sequence ID" value="NZ_BBAZ01000034.1"/>
</dbReference>
<keyword evidence="1" id="KW-0472">Membrane</keyword>
<reference evidence="3" key="1">
    <citation type="journal article" date="2014" name="Genome Announc.">
        <title>Draft Genome Sequence of Lactobacillus oryzae Strain SG293T.</title>
        <authorList>
            <person name="Tanizawa Y."/>
            <person name="Fujisawa T."/>
            <person name="Mochizuki T."/>
            <person name="Kaminuma E."/>
            <person name="Nakamura Y."/>
            <person name="Tohno M."/>
        </authorList>
    </citation>
    <scope>NUCLEOTIDE SEQUENCE [LARGE SCALE GENOMIC DNA]</scope>
    <source>
        <strain evidence="3">SG293</strain>
    </source>
</reference>
<dbReference type="GO" id="GO:0016020">
    <property type="term" value="C:membrane"/>
    <property type="evidence" value="ECO:0007669"/>
    <property type="project" value="InterPro"/>
</dbReference>
<keyword evidence="4" id="KW-1185">Reference proteome</keyword>
<evidence type="ECO:0000313" key="4">
    <source>
        <dbReference type="Proteomes" id="UP000028700"/>
    </source>
</evidence>
<keyword evidence="1" id="KW-0812">Transmembrane</keyword>
<dbReference type="Proteomes" id="UP000028700">
    <property type="component" value="Unassembled WGS sequence"/>
</dbReference>
<accession>A0A081BKF1</accession>
<name>A0A081BKF1_9LACO</name>
<dbReference type="STRING" id="1291743.LOSG293_350080"/>
<dbReference type="OrthoDB" id="2135943at2"/>
<dbReference type="EMBL" id="BBJM01000035">
    <property type="protein sequence ID" value="GAK48519.1"/>
    <property type="molecule type" value="Genomic_DNA"/>
</dbReference>
<comment type="caution">
    <text evidence="3">The sequence shown here is derived from an EMBL/GenBank/DDBJ whole genome shotgun (WGS) entry which is preliminary data.</text>
</comment>
<dbReference type="Gene3D" id="2.40.128.690">
    <property type="entry name" value="YycH protein, domain 3-like"/>
    <property type="match status" value="1"/>
</dbReference>
<dbReference type="eggNOG" id="COG4853">
    <property type="taxonomic scope" value="Bacteria"/>
</dbReference>
<sequence length="275" mass="30523">MDFRRIEWIFLLIFVAIDIFLFVTFRQSGTIQMNNGGSQAGDSNSTIIKEMRSDQIRFNTPSAKSSDGYYISSSNNNDLEAKASGLVNQTTEYKDDILTSTFKTPVELAGSSAKAATAVLMKDPTQVSHGKDYVYSKNLSNSNQVVYVQRVTNGSIYSTMGEVRFTIQNGEITSYTQGYLSDVAPLREKTDTISEERALIWLYQYNEIPNGARIQWTKLAYTKLLSIKESSVYVPTWNVALKTNTTTGTYVRQVNAFTGAILKSSSTAKASTTGE</sequence>
<feature type="transmembrane region" description="Helical" evidence="1">
    <location>
        <begin position="6"/>
        <end position="25"/>
    </location>
</feature>
<evidence type="ECO:0000259" key="2">
    <source>
        <dbReference type="Pfam" id="PF09648"/>
    </source>
</evidence>
<protein>
    <recommendedName>
        <fullName evidence="2">Regulatory protein YycH-like domain-containing protein</fullName>
    </recommendedName>
</protein>
<proteinExistence type="predicted"/>
<keyword evidence="1" id="KW-1133">Transmembrane helix</keyword>
<gene>
    <name evidence="3" type="ORF">LOSG293_350080</name>
</gene>
<dbReference type="Pfam" id="PF09648">
    <property type="entry name" value="YycI"/>
    <property type="match status" value="1"/>
</dbReference>
<evidence type="ECO:0000313" key="3">
    <source>
        <dbReference type="EMBL" id="GAK48519.1"/>
    </source>
</evidence>
<dbReference type="InterPro" id="IPR018604">
    <property type="entry name" value="YycI-like"/>
</dbReference>
<feature type="domain" description="Regulatory protein YycH-like" evidence="2">
    <location>
        <begin position="42"/>
        <end position="257"/>
    </location>
</feature>